<dbReference type="Proteomes" id="UP000307380">
    <property type="component" value="Unassembled WGS sequence"/>
</dbReference>
<dbReference type="Pfam" id="PF00160">
    <property type="entry name" value="Pro_isomerase"/>
    <property type="match status" value="1"/>
</dbReference>
<feature type="domain" description="PPIase cyclophilin-type" evidence="5">
    <location>
        <begin position="84"/>
        <end position="234"/>
    </location>
</feature>
<dbReference type="PROSITE" id="PS50072">
    <property type="entry name" value="CSA_PPIASE_2"/>
    <property type="match status" value="1"/>
</dbReference>
<comment type="caution">
    <text evidence="6">The sequence shown here is derived from an EMBL/GenBank/DDBJ whole genome shotgun (WGS) entry which is preliminary data.</text>
</comment>
<gene>
    <name evidence="6" type="ORF">E6C70_04495</name>
</gene>
<evidence type="ECO:0000313" key="6">
    <source>
        <dbReference type="EMBL" id="THG35879.1"/>
    </source>
</evidence>
<dbReference type="PANTHER" id="PTHR43246">
    <property type="entry name" value="PEPTIDYL-PROLYL CIS-TRANS ISOMERASE CYP38, CHLOROPLASTIC"/>
    <property type="match status" value="1"/>
</dbReference>
<evidence type="ECO:0000256" key="2">
    <source>
        <dbReference type="ARBA" id="ARBA00023110"/>
    </source>
</evidence>
<evidence type="ECO:0000256" key="1">
    <source>
        <dbReference type="ARBA" id="ARBA00013194"/>
    </source>
</evidence>
<dbReference type="EC" id="5.2.1.8" evidence="1"/>
<dbReference type="InterPro" id="IPR002130">
    <property type="entry name" value="Cyclophilin-type_PPIase_dom"/>
</dbReference>
<keyword evidence="7" id="KW-1185">Reference proteome</keyword>
<evidence type="ECO:0000256" key="3">
    <source>
        <dbReference type="ARBA" id="ARBA00023235"/>
    </source>
</evidence>
<dbReference type="OrthoDB" id="5507614at2"/>
<evidence type="ECO:0000259" key="5">
    <source>
        <dbReference type="PROSITE" id="PS50072"/>
    </source>
</evidence>
<dbReference type="AlphaFoldDB" id="A0A4S4FXV1"/>
<evidence type="ECO:0000313" key="7">
    <source>
        <dbReference type="Proteomes" id="UP000307380"/>
    </source>
</evidence>
<dbReference type="SUPFAM" id="SSF50891">
    <property type="entry name" value="Cyclophilin-like"/>
    <property type="match status" value="1"/>
</dbReference>
<sequence length="235" mass="23443">MRRRTRDNLIAGAVLVIVLVLAVGAQLAYFNGGPGTPKAEPSASATTTPTPSATPGANTGDVPPASLSEGRTWTGSMKLNDATLGFELDGAAAPQGVASTVSLIKKGFYEGLTCHRLTTGDNFKVLQCGDPSGDGSGGPGYSYGPIENAPADAVYPAGTIAMARQGGNAYSMGSQFFIVYGDTSIPADAAGGYTVIGHVTSGLDGLSAITSAGVEGGGQDGKPAVPVTMTAISVQ</sequence>
<keyword evidence="3 6" id="KW-0413">Isomerase</keyword>
<dbReference type="GO" id="GO:0003755">
    <property type="term" value="F:peptidyl-prolyl cis-trans isomerase activity"/>
    <property type="evidence" value="ECO:0007669"/>
    <property type="project" value="UniProtKB-KW"/>
</dbReference>
<reference evidence="6 7" key="1">
    <citation type="submission" date="2019-04" db="EMBL/GenBank/DDBJ databases">
        <authorList>
            <person name="Jiang L."/>
        </authorList>
    </citation>
    <scope>NUCLEOTIDE SEQUENCE [LARGE SCALE GENOMIC DNA]</scope>
    <source>
        <strain evidence="6 7">YIM 131861</strain>
    </source>
</reference>
<proteinExistence type="predicted"/>
<name>A0A4S4FXV1_9MICO</name>
<organism evidence="6 7">
    <name type="scientific">Orlajensenia flava</name>
    <dbReference type="NCBI Taxonomy" id="2565934"/>
    <lineage>
        <taxon>Bacteria</taxon>
        <taxon>Bacillati</taxon>
        <taxon>Actinomycetota</taxon>
        <taxon>Actinomycetes</taxon>
        <taxon>Micrococcales</taxon>
        <taxon>Microbacteriaceae</taxon>
        <taxon>Orlajensenia</taxon>
    </lineage>
</organism>
<dbReference type="InterPro" id="IPR029000">
    <property type="entry name" value="Cyclophilin-like_dom_sf"/>
</dbReference>
<dbReference type="EMBL" id="SSSN01000003">
    <property type="protein sequence ID" value="THG35879.1"/>
    <property type="molecule type" value="Genomic_DNA"/>
</dbReference>
<evidence type="ECO:0000256" key="4">
    <source>
        <dbReference type="SAM" id="MobiDB-lite"/>
    </source>
</evidence>
<dbReference type="Gene3D" id="2.40.100.10">
    <property type="entry name" value="Cyclophilin-like"/>
    <property type="match status" value="1"/>
</dbReference>
<accession>A0A4S4FXV1</accession>
<keyword evidence="2" id="KW-0697">Rotamase</keyword>
<dbReference type="InterPro" id="IPR044665">
    <property type="entry name" value="E_coli_cyclophilin_A-like"/>
</dbReference>
<feature type="region of interest" description="Disordered" evidence="4">
    <location>
        <begin position="35"/>
        <end position="72"/>
    </location>
</feature>
<feature type="compositionally biased region" description="Low complexity" evidence="4">
    <location>
        <begin position="36"/>
        <end position="59"/>
    </location>
</feature>
<protein>
    <recommendedName>
        <fullName evidence="1">peptidylprolyl isomerase</fullName>
        <ecNumber evidence="1">5.2.1.8</ecNumber>
    </recommendedName>
</protein>